<name>A0A844SV12_9BRAD</name>
<comment type="caution">
    <text evidence="1">The sequence shown here is derived from an EMBL/GenBank/DDBJ whole genome shotgun (WGS) entry which is preliminary data.</text>
</comment>
<dbReference type="Proteomes" id="UP000436468">
    <property type="component" value="Unassembled WGS sequence"/>
</dbReference>
<evidence type="ECO:0000313" key="1">
    <source>
        <dbReference type="EMBL" id="MVT70873.1"/>
    </source>
</evidence>
<evidence type="ECO:0000313" key="2">
    <source>
        <dbReference type="Proteomes" id="UP000436468"/>
    </source>
</evidence>
<keyword evidence="2" id="KW-1185">Reference proteome</keyword>
<dbReference type="RefSeq" id="WP_050404878.1">
    <property type="nucleotide sequence ID" value="NZ_WQNF01000053.1"/>
</dbReference>
<gene>
    <name evidence="1" type="ORF">GPL21_38100</name>
</gene>
<protein>
    <submittedName>
        <fullName evidence="1">Uncharacterized protein</fullName>
    </submittedName>
</protein>
<dbReference type="EMBL" id="WQNF01000053">
    <property type="protein sequence ID" value="MVT70873.1"/>
    <property type="molecule type" value="Genomic_DNA"/>
</dbReference>
<accession>A0A844SV12</accession>
<reference evidence="1 2" key="1">
    <citation type="submission" date="2019-12" db="EMBL/GenBank/DDBJ databases">
        <title>Draft genome sequences Bradyrhizobium cajani AMBPC1010, Bradyrhizobium pachyrhizi AMBPC1040 and Bradyrhizobium yuanmingense ALSPC3051, three plant growth promoting strains isolated from nodules of Cajanus cajan L. in Dominican Republic.</title>
        <authorList>
            <person name="Flores-Felix J.D."/>
            <person name="Araujo J."/>
            <person name="Diaz-Alcantara C."/>
            <person name="Gonzalez-Andres F."/>
            <person name="Velazquez E."/>
        </authorList>
    </citation>
    <scope>NUCLEOTIDE SEQUENCE [LARGE SCALE GENOMIC DNA]</scope>
    <source>
        <strain evidence="1 2">1040</strain>
    </source>
</reference>
<proteinExistence type="predicted"/>
<organism evidence="1 2">
    <name type="scientific">Bradyrhizobium pachyrhizi</name>
    <dbReference type="NCBI Taxonomy" id="280333"/>
    <lineage>
        <taxon>Bacteria</taxon>
        <taxon>Pseudomonadati</taxon>
        <taxon>Pseudomonadota</taxon>
        <taxon>Alphaproteobacteria</taxon>
        <taxon>Hyphomicrobiales</taxon>
        <taxon>Nitrobacteraceae</taxon>
        <taxon>Bradyrhizobium</taxon>
    </lineage>
</organism>
<dbReference type="AlphaFoldDB" id="A0A844SV12"/>
<sequence>MTDIEFEASQYGALEQVETGEVLGLSYGDSQQMSRFPMFYEAFHNQMVAFDLSYRLCWSYEPNPREYDFRSSLQRLSLLEES</sequence>